<accession>A9DW82</accession>
<name>A9DW82_9FLAO</name>
<dbReference type="HOGENOM" id="CLU_1523223_0_0_10"/>
<dbReference type="OrthoDB" id="9830999at2"/>
<organism evidence="2 3">
    <name type="scientific">Kordia algicida OT-1</name>
    <dbReference type="NCBI Taxonomy" id="391587"/>
    <lineage>
        <taxon>Bacteria</taxon>
        <taxon>Pseudomonadati</taxon>
        <taxon>Bacteroidota</taxon>
        <taxon>Flavobacteriia</taxon>
        <taxon>Flavobacteriales</taxon>
        <taxon>Flavobacteriaceae</taxon>
        <taxon>Kordia</taxon>
    </lineage>
</organism>
<dbReference type="Proteomes" id="UP000002945">
    <property type="component" value="Unassembled WGS sequence"/>
</dbReference>
<evidence type="ECO:0000313" key="2">
    <source>
        <dbReference type="EMBL" id="EDP96523.1"/>
    </source>
</evidence>
<dbReference type="PROSITE" id="PS51257">
    <property type="entry name" value="PROKAR_LIPOPROTEIN"/>
    <property type="match status" value="1"/>
</dbReference>
<feature type="signal peptide" evidence="1">
    <location>
        <begin position="1"/>
        <end position="21"/>
    </location>
</feature>
<sequence length="176" mass="19506">MKKSNVLILLLLLFVGITSCNDDISSIEEDNLKYSLISPNNVRIAKSENDLNLKITKGKGKILDVSYIETDKNSVVAIIDYNINNQDFKIVLASGIENFRFPTDAILKFGQFTDDISKTNENDDVFISCMGNSCCAPGGTYDPATKQFNFHCRCEDGSNSGCIMRVSSKVPELKDQ</sequence>
<dbReference type="RefSeq" id="WP_007093353.1">
    <property type="nucleotide sequence ID" value="NZ_CP142125.1"/>
</dbReference>
<protein>
    <submittedName>
        <fullName evidence="2">Uncharacterized protein</fullName>
    </submittedName>
</protein>
<keyword evidence="1" id="KW-0732">Signal</keyword>
<dbReference type="EMBL" id="ABIB01000004">
    <property type="protein sequence ID" value="EDP96523.1"/>
    <property type="molecule type" value="Genomic_DNA"/>
</dbReference>
<reference evidence="2 3" key="1">
    <citation type="journal article" date="2011" name="J. Bacteriol.">
        <title>Genome sequence of the algicidal bacterium Kordia algicida OT-1.</title>
        <authorList>
            <person name="Lee H.S."/>
            <person name="Kang S.G."/>
            <person name="Kwon K.K."/>
            <person name="Lee J.H."/>
            <person name="Kim S.J."/>
        </authorList>
    </citation>
    <scope>NUCLEOTIDE SEQUENCE [LARGE SCALE GENOMIC DNA]</scope>
    <source>
        <strain evidence="2 3">OT-1</strain>
    </source>
</reference>
<keyword evidence="3" id="KW-1185">Reference proteome</keyword>
<evidence type="ECO:0000313" key="3">
    <source>
        <dbReference type="Proteomes" id="UP000002945"/>
    </source>
</evidence>
<feature type="chain" id="PRO_5002737656" evidence="1">
    <location>
        <begin position="22"/>
        <end position="176"/>
    </location>
</feature>
<dbReference type="AlphaFoldDB" id="A9DW82"/>
<gene>
    <name evidence="2" type="ORF">KAOT1_03902</name>
</gene>
<proteinExistence type="predicted"/>
<comment type="caution">
    <text evidence="2">The sequence shown here is derived from an EMBL/GenBank/DDBJ whole genome shotgun (WGS) entry which is preliminary data.</text>
</comment>
<evidence type="ECO:0000256" key="1">
    <source>
        <dbReference type="SAM" id="SignalP"/>
    </source>
</evidence>